<evidence type="ECO:0000313" key="2">
    <source>
        <dbReference type="Proteomes" id="UP001597510"/>
    </source>
</evidence>
<reference evidence="2" key="1">
    <citation type="journal article" date="2019" name="Int. J. Syst. Evol. Microbiol.">
        <title>The Global Catalogue of Microorganisms (GCM) 10K type strain sequencing project: providing services to taxonomists for standard genome sequencing and annotation.</title>
        <authorList>
            <consortium name="The Broad Institute Genomics Platform"/>
            <consortium name="The Broad Institute Genome Sequencing Center for Infectious Disease"/>
            <person name="Wu L."/>
            <person name="Ma J."/>
        </authorList>
    </citation>
    <scope>NUCLEOTIDE SEQUENCE [LARGE SCALE GENOMIC DNA]</scope>
    <source>
        <strain evidence="2">KCTC 52344</strain>
    </source>
</reference>
<organism evidence="1 2">
    <name type="scientific">Emticicia soli</name>
    <dbReference type="NCBI Taxonomy" id="2027878"/>
    <lineage>
        <taxon>Bacteria</taxon>
        <taxon>Pseudomonadati</taxon>
        <taxon>Bacteroidota</taxon>
        <taxon>Cytophagia</taxon>
        <taxon>Cytophagales</taxon>
        <taxon>Leadbetterellaceae</taxon>
        <taxon>Emticicia</taxon>
    </lineage>
</organism>
<gene>
    <name evidence="1" type="ORF">ACFSR2_05645</name>
</gene>
<evidence type="ECO:0008006" key="3">
    <source>
        <dbReference type="Google" id="ProtNLM"/>
    </source>
</evidence>
<dbReference type="SUPFAM" id="SSF53300">
    <property type="entry name" value="vWA-like"/>
    <property type="match status" value="1"/>
</dbReference>
<dbReference type="EMBL" id="JBHULC010000005">
    <property type="protein sequence ID" value="MFD2520355.1"/>
    <property type="molecule type" value="Genomic_DNA"/>
</dbReference>
<dbReference type="RefSeq" id="WP_379976692.1">
    <property type="nucleotide sequence ID" value="NZ_JBHULC010000005.1"/>
</dbReference>
<protein>
    <recommendedName>
        <fullName evidence="3">VWA domain-containing protein</fullName>
    </recommendedName>
</protein>
<dbReference type="InterPro" id="IPR036465">
    <property type="entry name" value="vWFA_dom_sf"/>
</dbReference>
<keyword evidence="2" id="KW-1185">Reference proteome</keyword>
<accession>A0ABW5J6U1</accession>
<name>A0ABW5J6U1_9BACT</name>
<dbReference type="Proteomes" id="UP001597510">
    <property type="component" value="Unassembled WGS sequence"/>
</dbReference>
<evidence type="ECO:0000313" key="1">
    <source>
        <dbReference type="EMBL" id="MFD2520355.1"/>
    </source>
</evidence>
<sequence>MVRRFGHEQVGIKMYNGVQLPKKAIELGCGVGDDIIEGSPIFVAGFLAPKDSAGNDLGGLPDPSKTQQPTFKRDVTLPCPTGMDGVIKREQICQLKFSDNSTQQETTTVIIGTATNKVQRLHKYWECTPDNNVPLEPPTPVEISAFCRNPADDIQKQADNAIEMTVDSLKQELDTGTPGYYTFYCRTNKDGSDTCDATPYTAPPKTFLRCDTTNPVEQYVVNPTLPLKLDATGKIISATPTAVAHYTPPGSAPVGNNDCGKGWKGDLIAGYKVRQCELVKIVDGTETILSKAQTIYKIAYVAAKCTNANSKEASYQCPHPYKGQVQLREAFSMKRPIALQLGPEPEPGKWTSSTIAWKNGFFGGNANIETLTRALSQGYRVANEELNSLINPEFSSELESVMNIGEYIREINGCKLANQTCVFPPDPIRVGFVFDRSGSMTLPTPAESNINKMTCQIKLEDIFSDKIAACAIIDRHNLQMNHQETGGEYQVEGQLQAYLVSNDAKYYTLLHNALENRTSCNQTISDEIGYCPDPNGPAKQPTCAPGTCIKISEKAGGTRLNVALAQLGVGISRIPSGSDFKYTEYIGNTINVVTRQFCSEKDDPTCEHAQNLKALSNALTGSRSADGDTPLMEASVEALKQFTHSGNSTMPQILFFFTDGKATDGQLINASRKDYAYPFAGFCEEERRNDREICDAVGISGRSLSEDEALTVFRQAYTANNCSSSTPSSICYGITLYYNGVSDKLHGAAWKDCENFVTQPYPTTIDYIKQNYPDLKVYIVNLGSPDLESCDRKQGGNVQYLDVQDADAFDRAFTDAFKKSGALADPLDVCQKMRALYPKAINY</sequence>
<proteinExistence type="predicted"/>
<dbReference type="Gene3D" id="3.40.50.410">
    <property type="entry name" value="von Willebrand factor, type A domain"/>
    <property type="match status" value="1"/>
</dbReference>
<comment type="caution">
    <text evidence="1">The sequence shown here is derived from an EMBL/GenBank/DDBJ whole genome shotgun (WGS) entry which is preliminary data.</text>
</comment>